<keyword evidence="4" id="KW-1185">Reference proteome</keyword>
<dbReference type="InterPro" id="IPR000782">
    <property type="entry name" value="FAS1_domain"/>
</dbReference>
<sequence length="607" mass="71233">MTRFIDYSSDEEDFLTNGPRRDGRRPRTVLDILSNDRRFSRVFVGLTNNRQLRDDLTDSRGEFTIFAPTDEAFNKLKKETKKDLNEDELRDILQYLIIPEYIDADHIRKRNTLVKTSLELKSLNQHSQRLFLSEETEGKLFLNNKVQISEPDIKASNGVIHAIEEILLPPKNLNDQINQLSKPFSIALKAFKDTGLLDKINQEEGITVFLPTDGAFHNLGNEATEYLFSDEGKDDLKKILQYHVSKKLAYSTSIVGQEDSNHRGDNDKRNPERRRRGNDSDRERRRGDSDYDDDDNYGRGRRRGGDREDYPRRRDDYGRGGRHGGEHEGYPRRRNGRREDGDDYGRGGRHGSDREDYPRRRDGRSEGDDYGRGGRRGGDREEYPRRRNGHREDDEDYGRGRRRDGSENHPRGPDRDYDDRDDYDRGYPRRRGGWDEDYDGRNGRFEGHRPRRDNHRREGWNSNDEDWNTHRGQRERFLNTGNQNRRGNDDWEDDEDWDHHRRGSNDDWEDDEDWGKRPGGGRNERDHHETFENRVQLPTNLRNENLAIDVVGLKKRVDININHQVRILLTDGLASNGVFHAIDNVLIPKGVDLPKLSWYNINQESKV</sequence>
<feature type="domain" description="FAS1" evidence="2">
    <location>
        <begin position="26"/>
        <end position="167"/>
    </location>
</feature>
<feature type="compositionally biased region" description="Basic and acidic residues" evidence="1">
    <location>
        <begin position="439"/>
        <end position="448"/>
    </location>
</feature>
<accession>A0ABR2VST1</accession>
<feature type="region of interest" description="Disordered" evidence="1">
    <location>
        <begin position="255"/>
        <end position="528"/>
    </location>
</feature>
<feature type="compositionally biased region" description="Basic and acidic residues" evidence="1">
    <location>
        <begin position="303"/>
        <end position="385"/>
    </location>
</feature>
<protein>
    <recommendedName>
        <fullName evidence="2">FAS1 domain-containing protein</fullName>
    </recommendedName>
</protein>
<dbReference type="InterPro" id="IPR036378">
    <property type="entry name" value="FAS1_dom_sf"/>
</dbReference>
<proteinExistence type="predicted"/>
<dbReference type="Gene3D" id="2.30.180.10">
    <property type="entry name" value="FAS1 domain"/>
    <property type="match status" value="3"/>
</dbReference>
<dbReference type="InterPro" id="IPR050904">
    <property type="entry name" value="Adhesion/Biosynth-related"/>
</dbReference>
<evidence type="ECO:0000313" key="4">
    <source>
        <dbReference type="Proteomes" id="UP001479436"/>
    </source>
</evidence>
<comment type="caution">
    <text evidence="3">The sequence shown here is derived from an EMBL/GenBank/DDBJ whole genome shotgun (WGS) entry which is preliminary data.</text>
</comment>
<feature type="domain" description="FAS1" evidence="2">
    <location>
        <begin position="171"/>
        <end position="244"/>
    </location>
</feature>
<dbReference type="Proteomes" id="UP001479436">
    <property type="component" value="Unassembled WGS sequence"/>
</dbReference>
<dbReference type="Pfam" id="PF02469">
    <property type="entry name" value="Fasciclin"/>
    <property type="match status" value="2"/>
</dbReference>
<feature type="compositionally biased region" description="Basic and acidic residues" evidence="1">
    <location>
        <begin position="277"/>
        <end position="289"/>
    </location>
</feature>
<name>A0ABR2VST1_9FUNG</name>
<gene>
    <name evidence="3" type="ORF">K7432_012085</name>
</gene>
<evidence type="ECO:0000259" key="2">
    <source>
        <dbReference type="PROSITE" id="PS50213"/>
    </source>
</evidence>
<dbReference type="PROSITE" id="PS50213">
    <property type="entry name" value="FAS1"/>
    <property type="match status" value="2"/>
</dbReference>
<feature type="compositionally biased region" description="Basic and acidic residues" evidence="1">
    <location>
        <begin position="467"/>
        <end position="477"/>
    </location>
</feature>
<dbReference type="PANTHER" id="PTHR10900">
    <property type="entry name" value="PERIOSTIN-RELATED"/>
    <property type="match status" value="1"/>
</dbReference>
<dbReference type="SUPFAM" id="SSF82153">
    <property type="entry name" value="FAS1 domain"/>
    <property type="match status" value="3"/>
</dbReference>
<organism evidence="3 4">
    <name type="scientific">Basidiobolus ranarum</name>
    <dbReference type="NCBI Taxonomy" id="34480"/>
    <lineage>
        <taxon>Eukaryota</taxon>
        <taxon>Fungi</taxon>
        <taxon>Fungi incertae sedis</taxon>
        <taxon>Zoopagomycota</taxon>
        <taxon>Entomophthoromycotina</taxon>
        <taxon>Basidiobolomycetes</taxon>
        <taxon>Basidiobolales</taxon>
        <taxon>Basidiobolaceae</taxon>
        <taxon>Basidiobolus</taxon>
    </lineage>
</organism>
<dbReference type="PANTHER" id="PTHR10900:SF77">
    <property type="entry name" value="FI19380P1"/>
    <property type="match status" value="1"/>
</dbReference>
<reference evidence="3 4" key="1">
    <citation type="submission" date="2023-04" db="EMBL/GenBank/DDBJ databases">
        <title>Genome of Basidiobolus ranarum AG-B5.</title>
        <authorList>
            <person name="Stajich J.E."/>
            <person name="Carter-House D."/>
            <person name="Gryganskyi A."/>
        </authorList>
    </citation>
    <scope>NUCLEOTIDE SEQUENCE [LARGE SCALE GENOMIC DNA]</scope>
    <source>
        <strain evidence="3 4">AG-B5</strain>
    </source>
</reference>
<feature type="compositionally biased region" description="Basic and acidic residues" evidence="1">
    <location>
        <begin position="397"/>
        <end position="427"/>
    </location>
</feature>
<evidence type="ECO:0000256" key="1">
    <source>
        <dbReference type="SAM" id="MobiDB-lite"/>
    </source>
</evidence>
<evidence type="ECO:0000313" key="3">
    <source>
        <dbReference type="EMBL" id="KAK9700663.1"/>
    </source>
</evidence>
<dbReference type="EMBL" id="JASJQH010007885">
    <property type="protein sequence ID" value="KAK9700663.1"/>
    <property type="molecule type" value="Genomic_DNA"/>
</dbReference>
<dbReference type="SMART" id="SM00554">
    <property type="entry name" value="FAS1"/>
    <property type="match status" value="1"/>
</dbReference>
<feature type="compositionally biased region" description="Basic and acidic residues" evidence="1">
    <location>
        <begin position="259"/>
        <end position="270"/>
    </location>
</feature>